<feature type="chain" id="PRO_5006522268" description="Azurin" evidence="7">
    <location>
        <begin position="22"/>
        <end position="149"/>
    </location>
</feature>
<evidence type="ECO:0000313" key="9">
    <source>
        <dbReference type="EMBL" id="ACE85303.1"/>
    </source>
</evidence>
<proteinExistence type="predicted"/>
<gene>
    <name evidence="9" type="primary">azu</name>
    <name evidence="9" type="ordered locus">CJA_1198</name>
</gene>
<comment type="subcellular location">
    <subcellularLocation>
        <location evidence="1 7">Periplasm</location>
    </subcellularLocation>
</comment>
<dbReference type="InterPro" id="IPR050845">
    <property type="entry name" value="Cu-binding_ET"/>
</dbReference>
<evidence type="ECO:0000256" key="3">
    <source>
        <dbReference type="ARBA" id="ARBA00022723"/>
    </source>
</evidence>
<evidence type="ECO:0000256" key="1">
    <source>
        <dbReference type="ARBA" id="ARBA00004418"/>
    </source>
</evidence>
<reference evidence="9 10" key="1">
    <citation type="journal article" date="2008" name="J. Bacteriol.">
        <title>Insights into plant cell wall degradation from the genome sequence of the soil bacterium Cellvibrio japonicus.</title>
        <authorList>
            <person name="Deboy R.T."/>
            <person name="Mongodin E.F."/>
            <person name="Fouts D.E."/>
            <person name="Tailford L.E."/>
            <person name="Khouri H."/>
            <person name="Emerson J.B."/>
            <person name="Mohamoud Y."/>
            <person name="Watkins K."/>
            <person name="Henrissat B."/>
            <person name="Gilbert H.J."/>
            <person name="Nelson K.E."/>
        </authorList>
    </citation>
    <scope>NUCLEOTIDE SEQUENCE [LARGE SCALE GENOMIC DNA]</scope>
    <source>
        <strain evidence="9 10">Ueda107</strain>
    </source>
</reference>
<dbReference type="OrthoDB" id="9814063at2"/>
<dbReference type="EMBL" id="CP000934">
    <property type="protein sequence ID" value="ACE85303.1"/>
    <property type="molecule type" value="Genomic_DNA"/>
</dbReference>
<evidence type="ECO:0000256" key="5">
    <source>
        <dbReference type="ARBA" id="ARBA00022982"/>
    </source>
</evidence>
<keyword evidence="10" id="KW-1185">Reference proteome</keyword>
<protein>
    <recommendedName>
        <fullName evidence="7">Azurin</fullName>
    </recommendedName>
</protein>
<dbReference type="GO" id="GO:0042597">
    <property type="term" value="C:periplasmic space"/>
    <property type="evidence" value="ECO:0007669"/>
    <property type="project" value="UniProtKB-SubCell"/>
</dbReference>
<dbReference type="Gene3D" id="2.60.40.420">
    <property type="entry name" value="Cupredoxins - blue copper proteins"/>
    <property type="match status" value="1"/>
</dbReference>
<dbReference type="AlphaFoldDB" id="B3PBY3"/>
<sequence>MKMKHLALTFLFSTLTIPALAEDCSITITSNDAMQFDTKSITVNSACKTFTVNLTHTGKLPKNVMGHNWVLSKADDKQAITTDGMAAGLDNHYLKPDDERIIASTAIIGGGESTSTTFPVSKLQAGVSYSFFCSFPGHNAIMQGGLTLK</sequence>
<dbReference type="SUPFAM" id="SSF49503">
    <property type="entry name" value="Cupredoxins"/>
    <property type="match status" value="1"/>
</dbReference>
<evidence type="ECO:0000259" key="8">
    <source>
        <dbReference type="Pfam" id="PF00127"/>
    </source>
</evidence>
<keyword evidence="4 7" id="KW-0574">Periplasm</keyword>
<feature type="domain" description="Blue (type 1) copper" evidence="8">
    <location>
        <begin position="23"/>
        <end position="148"/>
    </location>
</feature>
<evidence type="ECO:0000256" key="6">
    <source>
        <dbReference type="ARBA" id="ARBA00023008"/>
    </source>
</evidence>
<dbReference type="InterPro" id="IPR000923">
    <property type="entry name" value="BlueCu_1"/>
</dbReference>
<dbReference type="KEGG" id="cja:CJA_1198"/>
<dbReference type="GO" id="GO:0009055">
    <property type="term" value="F:electron transfer activity"/>
    <property type="evidence" value="ECO:0007669"/>
    <property type="project" value="InterPro"/>
</dbReference>
<dbReference type="PANTHER" id="PTHR38439">
    <property type="entry name" value="AURACYANIN-B"/>
    <property type="match status" value="1"/>
</dbReference>
<accession>B3PBY3</accession>
<evidence type="ECO:0000256" key="4">
    <source>
        <dbReference type="ARBA" id="ARBA00022764"/>
    </source>
</evidence>
<dbReference type="InterPro" id="IPR008972">
    <property type="entry name" value="Cupredoxin"/>
</dbReference>
<feature type="signal peptide" evidence="7">
    <location>
        <begin position="1"/>
        <end position="21"/>
    </location>
</feature>
<evidence type="ECO:0000256" key="7">
    <source>
        <dbReference type="RuleBase" id="RU363017"/>
    </source>
</evidence>
<keyword evidence="6 7" id="KW-0186">Copper</keyword>
<keyword evidence="3 7" id="KW-0479">Metal-binding</keyword>
<dbReference type="RefSeq" id="WP_012486845.1">
    <property type="nucleotide sequence ID" value="NC_010995.1"/>
</dbReference>
<dbReference type="InterPro" id="IPR028871">
    <property type="entry name" value="BlueCu_1_BS"/>
</dbReference>
<name>B3PBY3_CELJU</name>
<dbReference type="FunFam" id="2.60.40.420:FF:000040">
    <property type="entry name" value="Azurin"/>
    <property type="match status" value="1"/>
</dbReference>
<evidence type="ECO:0000256" key="2">
    <source>
        <dbReference type="ARBA" id="ARBA00022448"/>
    </source>
</evidence>
<dbReference type="HOGENOM" id="CLU_112845_1_0_6"/>
<dbReference type="eggNOG" id="COG3241">
    <property type="taxonomic scope" value="Bacteria"/>
</dbReference>
<dbReference type="CDD" id="cd13922">
    <property type="entry name" value="Azurin"/>
    <property type="match status" value="1"/>
</dbReference>
<keyword evidence="7" id="KW-0732">Signal</keyword>
<dbReference type="InterPro" id="IPR014068">
    <property type="entry name" value="Azurin"/>
</dbReference>
<keyword evidence="5 7" id="KW-0249">Electron transport</keyword>
<dbReference type="PANTHER" id="PTHR38439:SF2">
    <property type="entry name" value="OUTER MEMBRANE PROTEIN H.8"/>
    <property type="match status" value="1"/>
</dbReference>
<dbReference type="STRING" id="498211.CJA_1198"/>
<dbReference type="Pfam" id="PF00127">
    <property type="entry name" value="Copper-bind"/>
    <property type="match status" value="1"/>
</dbReference>
<comment type="function">
    <text evidence="7">Transfers electrons from cytochrome c551 to cytochrome oxidase.</text>
</comment>
<dbReference type="GO" id="GO:0005507">
    <property type="term" value="F:copper ion binding"/>
    <property type="evidence" value="ECO:0007669"/>
    <property type="project" value="UniProtKB-UniRule"/>
</dbReference>
<dbReference type="PROSITE" id="PS00196">
    <property type="entry name" value="COPPER_BLUE"/>
    <property type="match status" value="1"/>
</dbReference>
<keyword evidence="2 7" id="KW-0813">Transport</keyword>
<dbReference type="NCBIfam" id="TIGR02695">
    <property type="entry name" value="azurin"/>
    <property type="match status" value="1"/>
</dbReference>
<evidence type="ECO:0000313" key="10">
    <source>
        <dbReference type="Proteomes" id="UP000001036"/>
    </source>
</evidence>
<dbReference type="Proteomes" id="UP000001036">
    <property type="component" value="Chromosome"/>
</dbReference>
<organism evidence="9 10">
    <name type="scientific">Cellvibrio japonicus (strain Ueda107)</name>
    <name type="common">Pseudomonas fluorescens subsp. cellulosa</name>
    <dbReference type="NCBI Taxonomy" id="498211"/>
    <lineage>
        <taxon>Bacteria</taxon>
        <taxon>Pseudomonadati</taxon>
        <taxon>Pseudomonadota</taxon>
        <taxon>Gammaproteobacteria</taxon>
        <taxon>Cellvibrionales</taxon>
        <taxon>Cellvibrionaceae</taxon>
        <taxon>Cellvibrio</taxon>
    </lineage>
</organism>